<dbReference type="Proteomes" id="UP000887013">
    <property type="component" value="Unassembled WGS sequence"/>
</dbReference>
<gene>
    <name evidence="1" type="ORF">NPIL_121191</name>
</gene>
<sequence>MTTPCRRVCVTCIVNCAQQHSIPFLSAGGGAAKTFQELPENMGVGPLWGATYENQSVCLFLPFSSFLKTNQSQIRHPAFVLWQSIKGMDLY</sequence>
<evidence type="ECO:0000313" key="1">
    <source>
        <dbReference type="EMBL" id="GFS64799.1"/>
    </source>
</evidence>
<reference evidence="1" key="1">
    <citation type="submission" date="2020-08" db="EMBL/GenBank/DDBJ databases">
        <title>Multicomponent nature underlies the extraordinary mechanical properties of spider dragline silk.</title>
        <authorList>
            <person name="Kono N."/>
            <person name="Nakamura H."/>
            <person name="Mori M."/>
            <person name="Yoshida Y."/>
            <person name="Ohtoshi R."/>
            <person name="Malay A.D."/>
            <person name="Moran D.A.P."/>
            <person name="Tomita M."/>
            <person name="Numata K."/>
            <person name="Arakawa K."/>
        </authorList>
    </citation>
    <scope>NUCLEOTIDE SEQUENCE</scope>
</reference>
<comment type="caution">
    <text evidence="1">The sequence shown here is derived from an EMBL/GenBank/DDBJ whole genome shotgun (WGS) entry which is preliminary data.</text>
</comment>
<name>A0A8X6IXA4_NEPPI</name>
<keyword evidence="2" id="KW-1185">Reference proteome</keyword>
<accession>A0A8X6IXA4</accession>
<dbReference type="AlphaFoldDB" id="A0A8X6IXA4"/>
<proteinExistence type="predicted"/>
<evidence type="ECO:0000313" key="2">
    <source>
        <dbReference type="Proteomes" id="UP000887013"/>
    </source>
</evidence>
<protein>
    <submittedName>
        <fullName evidence="1">Uncharacterized protein</fullName>
    </submittedName>
</protein>
<dbReference type="EMBL" id="BMAW01094310">
    <property type="protein sequence ID" value="GFS64799.1"/>
    <property type="molecule type" value="Genomic_DNA"/>
</dbReference>
<organism evidence="1 2">
    <name type="scientific">Nephila pilipes</name>
    <name type="common">Giant wood spider</name>
    <name type="synonym">Nephila maculata</name>
    <dbReference type="NCBI Taxonomy" id="299642"/>
    <lineage>
        <taxon>Eukaryota</taxon>
        <taxon>Metazoa</taxon>
        <taxon>Ecdysozoa</taxon>
        <taxon>Arthropoda</taxon>
        <taxon>Chelicerata</taxon>
        <taxon>Arachnida</taxon>
        <taxon>Araneae</taxon>
        <taxon>Araneomorphae</taxon>
        <taxon>Entelegynae</taxon>
        <taxon>Araneoidea</taxon>
        <taxon>Nephilidae</taxon>
        <taxon>Nephila</taxon>
    </lineage>
</organism>